<keyword evidence="5" id="KW-0997">Cell inner membrane</keyword>
<keyword evidence="3" id="KW-0813">Transport</keyword>
<evidence type="ECO:0000256" key="9">
    <source>
        <dbReference type="ARBA" id="ARBA00023136"/>
    </source>
</evidence>
<dbReference type="PANTHER" id="PTHR43166">
    <property type="entry name" value="AMINO ACID IMPORT ATP-BINDING PROTEIN"/>
    <property type="match status" value="1"/>
</dbReference>
<dbReference type="SUPFAM" id="SSF52540">
    <property type="entry name" value="P-loop containing nucleoside triphosphate hydrolases"/>
    <property type="match status" value="1"/>
</dbReference>
<sequence>MQPRKTPPLLELIGIDKSFGQQRILKNCSLNVSTGETVVIIGPSGSGKSTLLRCVNQLEPADGGNVFFQGTDVTNDPKAAPRVRRDIGMVFQNFELFSHLSAVENIMLAPMRVLGMSKHDAHDIALQLLGKVRIPDKAEHFPDELSGGQQQRVAIARALAMKPKVMLYDEPTSALDPEMIREVLDVMTELSAEGMTSLVVTHEMGFARRAADRIVFMEAGEIIENASSTEFFGGTVNDRARHFLDQILH</sequence>
<comment type="caution">
    <text evidence="11">The sequence shown here is derived from an EMBL/GenBank/DDBJ whole genome shotgun (WGS) entry which is preliminary data.</text>
</comment>
<feature type="domain" description="ABC transporter" evidence="10">
    <location>
        <begin position="10"/>
        <end position="244"/>
    </location>
</feature>
<keyword evidence="8" id="KW-0029">Amino-acid transport</keyword>
<dbReference type="RefSeq" id="WP_274601977.1">
    <property type="nucleotide sequence ID" value="NZ_JAAOCA010000020.1"/>
</dbReference>
<gene>
    <name evidence="11" type="ORF">HAQ05_16440</name>
</gene>
<evidence type="ECO:0000256" key="1">
    <source>
        <dbReference type="ARBA" id="ARBA00004417"/>
    </source>
</evidence>
<dbReference type="InterPro" id="IPR017871">
    <property type="entry name" value="ABC_transporter-like_CS"/>
</dbReference>
<evidence type="ECO:0000256" key="7">
    <source>
        <dbReference type="ARBA" id="ARBA00022840"/>
    </source>
</evidence>
<evidence type="ECO:0000256" key="3">
    <source>
        <dbReference type="ARBA" id="ARBA00022448"/>
    </source>
</evidence>
<keyword evidence="7 11" id="KW-0067">ATP-binding</keyword>
<proteinExistence type="inferred from homology"/>
<comment type="subcellular location">
    <subcellularLocation>
        <location evidence="1">Cell inner membrane</location>
        <topology evidence="1">Peripheral membrane protein</topology>
    </subcellularLocation>
</comment>
<evidence type="ECO:0000256" key="5">
    <source>
        <dbReference type="ARBA" id="ARBA00022519"/>
    </source>
</evidence>
<accession>A0ABR7Z4D9</accession>
<evidence type="ECO:0000313" key="12">
    <source>
        <dbReference type="Proteomes" id="UP000805841"/>
    </source>
</evidence>
<dbReference type="InterPro" id="IPR003439">
    <property type="entry name" value="ABC_transporter-like_ATP-bd"/>
</dbReference>
<dbReference type="InterPro" id="IPR003593">
    <property type="entry name" value="AAA+_ATPase"/>
</dbReference>
<dbReference type="InterPro" id="IPR050086">
    <property type="entry name" value="MetN_ABC_transporter-like"/>
</dbReference>
<dbReference type="PANTHER" id="PTHR43166:SF9">
    <property type="entry name" value="GLUTAMATE_ASPARTATE IMPORT ATP-BINDING PROTEIN GLTL"/>
    <property type="match status" value="1"/>
</dbReference>
<dbReference type="GO" id="GO:0005524">
    <property type="term" value="F:ATP binding"/>
    <property type="evidence" value="ECO:0007669"/>
    <property type="project" value="UniProtKB-KW"/>
</dbReference>
<evidence type="ECO:0000313" key="11">
    <source>
        <dbReference type="EMBL" id="MBD1600287.1"/>
    </source>
</evidence>
<dbReference type="PIRSF" id="PIRSF039085">
    <property type="entry name" value="ABC_ATPase_HisP"/>
    <property type="match status" value="1"/>
</dbReference>
<evidence type="ECO:0000256" key="2">
    <source>
        <dbReference type="ARBA" id="ARBA00005417"/>
    </source>
</evidence>
<dbReference type="PROSITE" id="PS50893">
    <property type="entry name" value="ABC_TRANSPORTER_2"/>
    <property type="match status" value="1"/>
</dbReference>
<evidence type="ECO:0000256" key="6">
    <source>
        <dbReference type="ARBA" id="ARBA00022741"/>
    </source>
</evidence>
<keyword evidence="9" id="KW-0472">Membrane</keyword>
<dbReference type="InterPro" id="IPR027417">
    <property type="entry name" value="P-loop_NTPase"/>
</dbReference>
<comment type="similarity">
    <text evidence="2">Belongs to the ABC transporter superfamily.</text>
</comment>
<dbReference type="Proteomes" id="UP000805841">
    <property type="component" value="Unassembled WGS sequence"/>
</dbReference>
<evidence type="ECO:0000256" key="8">
    <source>
        <dbReference type="ARBA" id="ARBA00022970"/>
    </source>
</evidence>
<dbReference type="CDD" id="cd03262">
    <property type="entry name" value="ABC_HisP_GlnQ"/>
    <property type="match status" value="1"/>
</dbReference>
<dbReference type="SMART" id="SM00382">
    <property type="entry name" value="AAA"/>
    <property type="match status" value="1"/>
</dbReference>
<name>A0ABR7Z4D9_9PSED</name>
<protein>
    <submittedName>
        <fullName evidence="11">Amino acid ABC transporter ATP-binding protein</fullName>
    </submittedName>
</protein>
<dbReference type="PROSITE" id="PS00211">
    <property type="entry name" value="ABC_TRANSPORTER_1"/>
    <property type="match status" value="1"/>
</dbReference>
<keyword evidence="12" id="KW-1185">Reference proteome</keyword>
<evidence type="ECO:0000259" key="10">
    <source>
        <dbReference type="PROSITE" id="PS50893"/>
    </source>
</evidence>
<dbReference type="Pfam" id="PF00005">
    <property type="entry name" value="ABC_tran"/>
    <property type="match status" value="1"/>
</dbReference>
<dbReference type="InterPro" id="IPR030679">
    <property type="entry name" value="ABC_ATPase_HisP-typ"/>
</dbReference>
<keyword evidence="6" id="KW-0547">Nucleotide-binding</keyword>
<reference evidence="11 12" key="1">
    <citation type="journal article" date="2020" name="Insects">
        <title>Bacteria Belonging to Pseudomonas typographi sp. nov. from the Bark Beetle Ips typographus Have Genomic Potential to Aid in the Host Ecology.</title>
        <authorList>
            <person name="Peral-Aranega E."/>
            <person name="Saati-Santamaria Z."/>
            <person name="Kolarik M."/>
            <person name="Rivas R."/>
            <person name="Garcia-Fraile P."/>
        </authorList>
    </citation>
    <scope>NUCLEOTIDE SEQUENCE [LARGE SCALE GENOMIC DNA]</scope>
    <source>
        <strain evidence="11 12">CA3A</strain>
    </source>
</reference>
<dbReference type="EMBL" id="JAAOCA010000020">
    <property type="protein sequence ID" value="MBD1600287.1"/>
    <property type="molecule type" value="Genomic_DNA"/>
</dbReference>
<organism evidence="11 12">
    <name type="scientific">Pseudomonas typographi</name>
    <dbReference type="NCBI Taxonomy" id="2715964"/>
    <lineage>
        <taxon>Bacteria</taxon>
        <taxon>Pseudomonadati</taxon>
        <taxon>Pseudomonadota</taxon>
        <taxon>Gammaproteobacteria</taxon>
        <taxon>Pseudomonadales</taxon>
        <taxon>Pseudomonadaceae</taxon>
        <taxon>Pseudomonas</taxon>
    </lineage>
</organism>
<evidence type="ECO:0000256" key="4">
    <source>
        <dbReference type="ARBA" id="ARBA00022475"/>
    </source>
</evidence>
<dbReference type="Gene3D" id="3.40.50.300">
    <property type="entry name" value="P-loop containing nucleotide triphosphate hydrolases"/>
    <property type="match status" value="1"/>
</dbReference>
<keyword evidence="4" id="KW-1003">Cell membrane</keyword>